<comment type="caution">
    <text evidence="13">The sequence shown here is derived from an EMBL/GenBank/DDBJ whole genome shotgun (WGS) entry which is preliminary data.</text>
</comment>
<gene>
    <name evidence="13" type="ORF">H2200_011740</name>
</gene>
<comment type="similarity">
    <text evidence="8">Belongs to the prtT family.</text>
</comment>
<keyword evidence="2" id="KW-0479">Metal-binding</keyword>
<evidence type="ECO:0000256" key="3">
    <source>
        <dbReference type="ARBA" id="ARBA00022833"/>
    </source>
</evidence>
<evidence type="ECO:0000256" key="6">
    <source>
        <dbReference type="ARBA" id="ARBA00023163"/>
    </source>
</evidence>
<dbReference type="PANTHER" id="PTHR31845">
    <property type="entry name" value="FINGER DOMAIN PROTEIN, PUTATIVE-RELATED"/>
    <property type="match status" value="1"/>
</dbReference>
<dbReference type="GO" id="GO:0000976">
    <property type="term" value="F:transcription cis-regulatory region binding"/>
    <property type="evidence" value="ECO:0007669"/>
    <property type="project" value="TreeGrafter"/>
</dbReference>
<keyword evidence="5" id="KW-0238">DNA-binding</keyword>
<protein>
    <recommendedName>
        <fullName evidence="9">Transcriptional activator of proteases prtT</fullName>
    </recommendedName>
    <alternativeName>
        <fullName evidence="10">Zn(2)-C6 zinc finger-containing protein prtT</fullName>
    </alternativeName>
</protein>
<dbReference type="Pfam" id="PF00172">
    <property type="entry name" value="Zn_clus"/>
    <property type="match status" value="1"/>
</dbReference>
<dbReference type="Gene3D" id="4.10.240.10">
    <property type="entry name" value="Zn(2)-C6 fungal-type DNA-binding domain"/>
    <property type="match status" value="1"/>
</dbReference>
<feature type="domain" description="Zn(2)-C6 fungal-type" evidence="12">
    <location>
        <begin position="10"/>
        <end position="43"/>
    </location>
</feature>
<dbReference type="GO" id="GO:0008270">
    <property type="term" value="F:zinc ion binding"/>
    <property type="evidence" value="ECO:0007669"/>
    <property type="project" value="InterPro"/>
</dbReference>
<evidence type="ECO:0000256" key="8">
    <source>
        <dbReference type="ARBA" id="ARBA00038134"/>
    </source>
</evidence>
<keyword evidence="14" id="KW-1185">Reference proteome</keyword>
<keyword evidence="6" id="KW-0804">Transcription</keyword>
<evidence type="ECO:0000256" key="9">
    <source>
        <dbReference type="ARBA" id="ARBA00041135"/>
    </source>
</evidence>
<evidence type="ECO:0000313" key="13">
    <source>
        <dbReference type="EMBL" id="KAJ9603554.1"/>
    </source>
</evidence>
<dbReference type="Proteomes" id="UP001172673">
    <property type="component" value="Unassembled WGS sequence"/>
</dbReference>
<keyword evidence="7" id="KW-0539">Nucleus</keyword>
<evidence type="ECO:0000256" key="4">
    <source>
        <dbReference type="ARBA" id="ARBA00023015"/>
    </source>
</evidence>
<dbReference type="AlphaFoldDB" id="A0AA38WYL5"/>
<dbReference type="InterPro" id="IPR051089">
    <property type="entry name" value="prtT"/>
</dbReference>
<dbReference type="InterPro" id="IPR001138">
    <property type="entry name" value="Zn2Cys6_DnaBD"/>
</dbReference>
<keyword evidence="3" id="KW-0862">Zinc</keyword>
<dbReference type="InterPro" id="IPR036864">
    <property type="entry name" value="Zn2-C6_fun-type_DNA-bd_sf"/>
</dbReference>
<evidence type="ECO:0000313" key="14">
    <source>
        <dbReference type="Proteomes" id="UP001172673"/>
    </source>
</evidence>
<keyword evidence="4" id="KW-0805">Transcription regulation</keyword>
<dbReference type="GO" id="GO:0005634">
    <property type="term" value="C:nucleus"/>
    <property type="evidence" value="ECO:0007669"/>
    <property type="project" value="UniProtKB-SubCell"/>
</dbReference>
<proteinExistence type="inferred from homology"/>
<evidence type="ECO:0000256" key="5">
    <source>
        <dbReference type="ARBA" id="ARBA00023125"/>
    </source>
</evidence>
<dbReference type="PROSITE" id="PS50048">
    <property type="entry name" value="ZN2_CY6_FUNGAL_2"/>
    <property type="match status" value="1"/>
</dbReference>
<feature type="region of interest" description="Disordered" evidence="11">
    <location>
        <begin position="54"/>
        <end position="90"/>
    </location>
</feature>
<evidence type="ECO:0000256" key="7">
    <source>
        <dbReference type="ARBA" id="ARBA00023242"/>
    </source>
</evidence>
<organism evidence="13 14">
    <name type="scientific">Cladophialophora chaetospira</name>
    <dbReference type="NCBI Taxonomy" id="386627"/>
    <lineage>
        <taxon>Eukaryota</taxon>
        <taxon>Fungi</taxon>
        <taxon>Dikarya</taxon>
        <taxon>Ascomycota</taxon>
        <taxon>Pezizomycotina</taxon>
        <taxon>Eurotiomycetes</taxon>
        <taxon>Chaetothyriomycetidae</taxon>
        <taxon>Chaetothyriales</taxon>
        <taxon>Herpotrichiellaceae</taxon>
        <taxon>Cladophialophora</taxon>
    </lineage>
</organism>
<evidence type="ECO:0000256" key="2">
    <source>
        <dbReference type="ARBA" id="ARBA00022723"/>
    </source>
</evidence>
<evidence type="ECO:0000256" key="11">
    <source>
        <dbReference type="SAM" id="MobiDB-lite"/>
    </source>
</evidence>
<evidence type="ECO:0000259" key="12">
    <source>
        <dbReference type="PROSITE" id="PS50048"/>
    </source>
</evidence>
<dbReference type="PANTHER" id="PTHR31845:SF34">
    <property type="entry name" value="TRANSCRIPTIONAL ACTIVATOR OF PROTEASES PRTT"/>
    <property type="match status" value="1"/>
</dbReference>
<evidence type="ECO:0000256" key="10">
    <source>
        <dbReference type="ARBA" id="ARBA00042461"/>
    </source>
</evidence>
<dbReference type="SMART" id="SM00066">
    <property type="entry name" value="GAL4"/>
    <property type="match status" value="1"/>
</dbReference>
<dbReference type="SUPFAM" id="SSF57701">
    <property type="entry name" value="Zn2/Cys6 DNA-binding domain"/>
    <property type="match status" value="1"/>
</dbReference>
<dbReference type="EMBL" id="JAPDRK010000021">
    <property type="protein sequence ID" value="KAJ9603554.1"/>
    <property type="molecule type" value="Genomic_DNA"/>
</dbReference>
<feature type="region of interest" description="Disordered" evidence="11">
    <location>
        <begin position="114"/>
        <end position="155"/>
    </location>
</feature>
<sequence length="359" mass="39012">MADKSRAARACASCRKLKTRCYEARTPGASCLRCEKLGTECSLAAIDRGRPFINGAQHNTSEEASSSSATDARSVEHSRRRPSNSTDRDRLARLEKAMGTIAARFGIDIDVETASTITPSRPPGKQRSQLLDNTASSNISPPRPPASQPSEPSVDLMDTASAPVFIIRDLATEMGVESPNEARSARSKVTDFDLIEEGALTKGQAAEFLAIFHEHYGRWVFFDTFSSSEHMLNEVRKSPMLLNACCLIAVRHTNLDLAARLAPELFESSKSLVSAALLSTPQTLDFFQAALILSMWSTTVGQVPVSIDSWLLSGFAIQHCLSSDLFSNISDGGRSQGIKADGDLGTLKLWNHLCLVHLQ</sequence>
<comment type="subcellular location">
    <subcellularLocation>
        <location evidence="1">Nucleus</location>
    </subcellularLocation>
</comment>
<reference evidence="13" key="1">
    <citation type="submission" date="2022-10" db="EMBL/GenBank/DDBJ databases">
        <title>Culturing micro-colonial fungi from biological soil crusts in the Mojave desert and describing Neophaeococcomyces mojavensis, and introducing the new genera and species Taxawa tesnikishii.</title>
        <authorList>
            <person name="Kurbessoian T."/>
            <person name="Stajich J.E."/>
        </authorList>
    </citation>
    <scope>NUCLEOTIDE SEQUENCE</scope>
    <source>
        <strain evidence="13">TK_41</strain>
    </source>
</reference>
<dbReference type="CDD" id="cd12148">
    <property type="entry name" value="fungal_TF_MHR"/>
    <property type="match status" value="1"/>
</dbReference>
<feature type="compositionally biased region" description="Polar residues" evidence="11">
    <location>
        <begin position="126"/>
        <end position="139"/>
    </location>
</feature>
<dbReference type="CDD" id="cd00067">
    <property type="entry name" value="GAL4"/>
    <property type="match status" value="1"/>
</dbReference>
<dbReference type="GO" id="GO:0000981">
    <property type="term" value="F:DNA-binding transcription factor activity, RNA polymerase II-specific"/>
    <property type="evidence" value="ECO:0007669"/>
    <property type="project" value="InterPro"/>
</dbReference>
<evidence type="ECO:0000256" key="1">
    <source>
        <dbReference type="ARBA" id="ARBA00004123"/>
    </source>
</evidence>
<name>A0AA38WYL5_9EURO</name>
<dbReference type="PROSITE" id="PS00463">
    <property type="entry name" value="ZN2_CY6_FUNGAL_1"/>
    <property type="match status" value="1"/>
</dbReference>
<accession>A0AA38WYL5</accession>